<evidence type="ECO:0000313" key="3">
    <source>
        <dbReference type="Proteomes" id="UP001257659"/>
    </source>
</evidence>
<feature type="transmembrane region" description="Helical" evidence="1">
    <location>
        <begin position="168"/>
        <end position="192"/>
    </location>
</feature>
<feature type="transmembrane region" description="Helical" evidence="1">
    <location>
        <begin position="121"/>
        <end position="137"/>
    </location>
</feature>
<organism evidence="2 3">
    <name type="scientific">Mesonia maritima</name>
    <dbReference type="NCBI Taxonomy" id="1793873"/>
    <lineage>
        <taxon>Bacteria</taxon>
        <taxon>Pseudomonadati</taxon>
        <taxon>Bacteroidota</taxon>
        <taxon>Flavobacteriia</taxon>
        <taxon>Flavobacteriales</taxon>
        <taxon>Flavobacteriaceae</taxon>
        <taxon>Mesonia</taxon>
    </lineage>
</organism>
<dbReference type="EMBL" id="JAVDQA010000001">
    <property type="protein sequence ID" value="MDR6300124.1"/>
    <property type="molecule type" value="Genomic_DNA"/>
</dbReference>
<proteinExistence type="predicted"/>
<keyword evidence="1" id="KW-1133">Transmembrane helix</keyword>
<feature type="transmembrane region" description="Helical" evidence="1">
    <location>
        <begin position="97"/>
        <end position="115"/>
    </location>
</feature>
<evidence type="ECO:0000313" key="2">
    <source>
        <dbReference type="EMBL" id="MDR6300124.1"/>
    </source>
</evidence>
<name>A0ABU1K3D4_9FLAO</name>
<protein>
    <submittedName>
        <fullName evidence="2">Membrane protein YphA (DoxX/SURF4 family)</fullName>
    </submittedName>
</protein>
<accession>A0ABU1K3D4</accession>
<dbReference type="Proteomes" id="UP001257659">
    <property type="component" value="Unassembled WGS sequence"/>
</dbReference>
<evidence type="ECO:0000256" key="1">
    <source>
        <dbReference type="SAM" id="Phobius"/>
    </source>
</evidence>
<comment type="caution">
    <text evidence="2">The sequence shown here is derived from an EMBL/GenBank/DDBJ whole genome shotgun (WGS) entry which is preliminary data.</text>
</comment>
<feature type="transmembrane region" description="Helical" evidence="1">
    <location>
        <begin position="69"/>
        <end position="88"/>
    </location>
</feature>
<keyword evidence="1" id="KW-0812">Transmembrane</keyword>
<reference evidence="2 3" key="1">
    <citation type="submission" date="2023-07" db="EMBL/GenBank/DDBJ databases">
        <title>Genomic Encyclopedia of Type Strains, Phase IV (KMG-IV): sequencing the most valuable type-strain genomes for metagenomic binning, comparative biology and taxonomic classification.</title>
        <authorList>
            <person name="Goeker M."/>
        </authorList>
    </citation>
    <scope>NUCLEOTIDE SEQUENCE [LARGE SCALE GENOMIC DNA]</scope>
    <source>
        <strain evidence="2 3">DSM 102814</strain>
    </source>
</reference>
<feature type="transmembrane region" description="Helical" evidence="1">
    <location>
        <begin position="20"/>
        <end position="41"/>
    </location>
</feature>
<dbReference type="RefSeq" id="WP_309727032.1">
    <property type="nucleotide sequence ID" value="NZ_JAVDQA010000001.1"/>
</dbReference>
<sequence>MSFLNRFEKFYIQVKQNRWVLWFSYFNRFALAVGFIAAGYVKIVDERFASGLSTLHPMGSYLTAFWHTGYYYTFVGVAQVIASILLLIPRTVTLGTLLYFPIILNIFILSCAVRFDGSLITAPLMTLSCIFLLYWNYDRLKFILPLKTPKPIKLPSTIHYSKKFPFKFFLIAFSLFVFTANIPVAMNMYMVMPRNTELYCNEQFIGTNRTTAGAEFCDCIHNEGNSLNSCLKNYEIAPNDIPSPR</sequence>
<keyword evidence="1" id="KW-0472">Membrane</keyword>
<keyword evidence="3" id="KW-1185">Reference proteome</keyword>
<gene>
    <name evidence="2" type="ORF">GGR31_000740</name>
</gene>